<feature type="region of interest" description="Disordered" evidence="5">
    <location>
        <begin position="1"/>
        <end position="20"/>
    </location>
</feature>
<dbReference type="SUPFAM" id="SSF53720">
    <property type="entry name" value="ALDH-like"/>
    <property type="match status" value="1"/>
</dbReference>
<dbReference type="CDD" id="cd07103">
    <property type="entry name" value="ALDH_F5_SSADH_GabD"/>
    <property type="match status" value="1"/>
</dbReference>
<dbReference type="OrthoDB" id="6882680at2"/>
<dbReference type="InterPro" id="IPR029510">
    <property type="entry name" value="Ald_DH_CS_GLU"/>
</dbReference>
<dbReference type="FunFam" id="3.40.605.10:FF:000007">
    <property type="entry name" value="NAD/NADP-dependent betaine aldehyde dehydrogenase"/>
    <property type="match status" value="1"/>
</dbReference>
<dbReference type="PATRIC" id="fig|1408189.4.peg.511"/>
<dbReference type="Gene3D" id="3.40.605.10">
    <property type="entry name" value="Aldehyde Dehydrogenase, Chain A, domain 1"/>
    <property type="match status" value="1"/>
</dbReference>
<feature type="compositionally biased region" description="Polar residues" evidence="5">
    <location>
        <begin position="1"/>
        <end position="14"/>
    </location>
</feature>
<dbReference type="PANTHER" id="PTHR43353">
    <property type="entry name" value="SUCCINATE-SEMIALDEHYDE DEHYDROGENASE, MITOCHONDRIAL"/>
    <property type="match status" value="1"/>
</dbReference>
<dbReference type="STRING" id="1408189.CLAC_02575"/>
<sequence>MANNRQAPKNSSNASRDDESRYATILEGVPTDLLLRGEFRAASGGETFSVINPATDKPLVEVASASEADARQALEDACAAQEAWAATAPRERGEILRRVFELIHRDEEKLAHLQSLEMGRALADSKAEVGYSAEFFRWFSEEAVRITGDYRISPNGASRVVVVRQPVGPVLAITPWNFPLAMGARKIAPALAAGCPIIVKPASKTPLTMLYLGKLLVEAGVPAGVVSVLPTAHSSEVSKLLDDDRLRKFTFTGSTEVGQMLAAKAAETSMKVSLELGGNAPFVVLSDGDVDKAVKAVKAAKLRNGGQVCIAPNRFIIHEDKAQDFVDGVVKLFAELKLGEGTDAATTLGPLALRSQQETVRDLVKDATERGAKVVFGGAIPDLGGELSDGYFFEPTVLTDVPYDADIVRDEIFGPVVAVTTFSDDSEALERANDTIFGLAAYVFSENLTKALGAAEKIESGMVAVNKGSLSDPSAPFGGVKQSGLGREGGFTGIDEFLEEKLISLEN</sequence>
<protein>
    <submittedName>
        <fullName evidence="7">Succinate-semialdehyde dehdyrogenase</fullName>
    </submittedName>
</protein>
<evidence type="ECO:0000313" key="7">
    <source>
        <dbReference type="EMBL" id="ALA66796.1"/>
    </source>
</evidence>
<dbReference type="AlphaFoldDB" id="A0A0K2GZB5"/>
<dbReference type="InterPro" id="IPR016162">
    <property type="entry name" value="Ald_DH_N"/>
</dbReference>
<dbReference type="InterPro" id="IPR016163">
    <property type="entry name" value="Ald_DH_C"/>
</dbReference>
<evidence type="ECO:0000259" key="6">
    <source>
        <dbReference type="Pfam" id="PF00171"/>
    </source>
</evidence>
<evidence type="ECO:0000256" key="1">
    <source>
        <dbReference type="ARBA" id="ARBA00009986"/>
    </source>
</evidence>
<dbReference type="PANTHER" id="PTHR43353:SF5">
    <property type="entry name" value="SUCCINATE-SEMIALDEHYDE DEHYDROGENASE, MITOCHONDRIAL"/>
    <property type="match status" value="1"/>
</dbReference>
<dbReference type="InterPro" id="IPR050740">
    <property type="entry name" value="Aldehyde_DH_Superfamily"/>
</dbReference>
<dbReference type="RefSeq" id="WP_082313039.1">
    <property type="nucleotide sequence ID" value="NZ_CP006841.1"/>
</dbReference>
<feature type="active site" evidence="3">
    <location>
        <position position="275"/>
    </location>
</feature>
<evidence type="ECO:0000256" key="5">
    <source>
        <dbReference type="SAM" id="MobiDB-lite"/>
    </source>
</evidence>
<dbReference type="GO" id="GO:0004777">
    <property type="term" value="F:succinate-semialdehyde dehydrogenase (NAD+) activity"/>
    <property type="evidence" value="ECO:0007669"/>
    <property type="project" value="TreeGrafter"/>
</dbReference>
<organism evidence="7 8">
    <name type="scientific">Corynebacterium lactis RW2-5</name>
    <dbReference type="NCBI Taxonomy" id="1408189"/>
    <lineage>
        <taxon>Bacteria</taxon>
        <taxon>Bacillati</taxon>
        <taxon>Actinomycetota</taxon>
        <taxon>Actinomycetes</taxon>
        <taxon>Mycobacteriales</taxon>
        <taxon>Corynebacteriaceae</taxon>
        <taxon>Corynebacterium</taxon>
    </lineage>
</organism>
<keyword evidence="2 4" id="KW-0560">Oxidoreductase</keyword>
<keyword evidence="8" id="KW-1185">Reference proteome</keyword>
<evidence type="ECO:0000256" key="3">
    <source>
        <dbReference type="PROSITE-ProRule" id="PRU10007"/>
    </source>
</evidence>
<dbReference type="GO" id="GO:0009450">
    <property type="term" value="P:gamma-aminobutyric acid catabolic process"/>
    <property type="evidence" value="ECO:0007669"/>
    <property type="project" value="TreeGrafter"/>
</dbReference>
<evidence type="ECO:0000256" key="2">
    <source>
        <dbReference type="ARBA" id="ARBA00023002"/>
    </source>
</evidence>
<dbReference type="Pfam" id="PF00171">
    <property type="entry name" value="Aldedh"/>
    <property type="match status" value="1"/>
</dbReference>
<dbReference type="Proteomes" id="UP000058446">
    <property type="component" value="Chromosome"/>
</dbReference>
<dbReference type="PROSITE" id="PS00687">
    <property type="entry name" value="ALDEHYDE_DEHYDR_GLU"/>
    <property type="match status" value="1"/>
</dbReference>
<dbReference type="InterPro" id="IPR016161">
    <property type="entry name" value="Ald_DH/histidinol_DH"/>
</dbReference>
<dbReference type="EMBL" id="CP006841">
    <property type="protein sequence ID" value="ALA66796.1"/>
    <property type="molecule type" value="Genomic_DNA"/>
</dbReference>
<comment type="similarity">
    <text evidence="1 4">Belongs to the aldehyde dehydrogenase family.</text>
</comment>
<evidence type="ECO:0000256" key="4">
    <source>
        <dbReference type="RuleBase" id="RU003345"/>
    </source>
</evidence>
<evidence type="ECO:0000313" key="8">
    <source>
        <dbReference type="Proteomes" id="UP000058446"/>
    </source>
</evidence>
<feature type="domain" description="Aldehyde dehydrogenase" evidence="6">
    <location>
        <begin position="42"/>
        <end position="502"/>
    </location>
</feature>
<proteinExistence type="inferred from homology"/>
<dbReference type="KEGG" id="clw:CLAC_02575"/>
<gene>
    <name evidence="7" type="ORF">CLAC_02575</name>
</gene>
<dbReference type="InterPro" id="IPR015590">
    <property type="entry name" value="Aldehyde_DH_dom"/>
</dbReference>
<accession>A0A0K2GZB5</accession>
<dbReference type="InterPro" id="IPR016160">
    <property type="entry name" value="Ald_DH_CS_CYS"/>
</dbReference>
<name>A0A0K2GZB5_9CORY</name>
<dbReference type="FunFam" id="3.40.309.10:FF:000009">
    <property type="entry name" value="Aldehyde dehydrogenase A"/>
    <property type="match status" value="1"/>
</dbReference>
<dbReference type="Gene3D" id="3.40.309.10">
    <property type="entry name" value="Aldehyde Dehydrogenase, Chain A, domain 2"/>
    <property type="match status" value="1"/>
</dbReference>
<dbReference type="PROSITE" id="PS00070">
    <property type="entry name" value="ALDEHYDE_DEHYDR_CYS"/>
    <property type="match status" value="1"/>
</dbReference>
<reference evidence="7 8" key="1">
    <citation type="submission" date="2013-10" db="EMBL/GenBank/DDBJ databases">
        <title>Complete genome sequence of Corynebacterium lactis DSM 45799(T), isolated from raw cow milk.</title>
        <authorList>
            <person name="Ruckert C."/>
            <person name="Albersmeier A."/>
            <person name="Lipski A."/>
            <person name="Kalinowski J."/>
        </authorList>
    </citation>
    <scope>NUCLEOTIDE SEQUENCE [LARGE SCALE GENOMIC DNA]</scope>
    <source>
        <strain evidence="7 8">RW2-5</strain>
    </source>
</reference>